<protein>
    <recommendedName>
        <fullName evidence="15">Cytochrome P450</fullName>
    </recommendedName>
</protein>
<keyword evidence="9" id="KW-0560">Oxidoreductase</keyword>
<dbReference type="InterPro" id="IPR012348">
    <property type="entry name" value="RNR-like"/>
</dbReference>
<dbReference type="GO" id="GO:0016705">
    <property type="term" value="F:oxidoreductase activity, acting on paired donors, with incorporation or reduction of molecular oxygen"/>
    <property type="evidence" value="ECO:0007669"/>
    <property type="project" value="InterPro"/>
</dbReference>
<dbReference type="SUPFAM" id="SSF48264">
    <property type="entry name" value="Cytochrome P450"/>
    <property type="match status" value="1"/>
</dbReference>
<dbReference type="EMBL" id="FUEG01000001">
    <property type="protein sequence ID" value="SJK96805.1"/>
    <property type="molecule type" value="Genomic_DNA"/>
</dbReference>
<evidence type="ECO:0000256" key="5">
    <source>
        <dbReference type="ARBA" id="ARBA00022617"/>
    </source>
</evidence>
<dbReference type="PANTHER" id="PTHR24305">
    <property type="entry name" value="CYTOCHROME P450"/>
    <property type="match status" value="1"/>
</dbReference>
<dbReference type="GO" id="GO:0009263">
    <property type="term" value="P:deoxyribonucleotide biosynthetic process"/>
    <property type="evidence" value="ECO:0007669"/>
    <property type="project" value="InterPro"/>
</dbReference>
<dbReference type="InterPro" id="IPR000358">
    <property type="entry name" value="RNR_small_fam"/>
</dbReference>
<keyword evidence="14" id="KW-1185">Reference proteome</keyword>
<keyword evidence="10" id="KW-0408">Iron</keyword>
<comment type="similarity">
    <text evidence="4">Belongs to the cytochrome P450 family.</text>
</comment>
<evidence type="ECO:0000256" key="1">
    <source>
        <dbReference type="ARBA" id="ARBA00001971"/>
    </source>
</evidence>
<evidence type="ECO:0000256" key="9">
    <source>
        <dbReference type="ARBA" id="ARBA00023002"/>
    </source>
</evidence>
<dbReference type="PRINTS" id="PR00385">
    <property type="entry name" value="P450"/>
</dbReference>
<dbReference type="InterPro" id="IPR050121">
    <property type="entry name" value="Cytochrome_P450_monoxygenase"/>
</dbReference>
<evidence type="ECO:0000256" key="11">
    <source>
        <dbReference type="ARBA" id="ARBA00023033"/>
    </source>
</evidence>
<evidence type="ECO:0000256" key="4">
    <source>
        <dbReference type="ARBA" id="ARBA00010617"/>
    </source>
</evidence>
<dbReference type="Pfam" id="PF00067">
    <property type="entry name" value="p450"/>
    <property type="match status" value="1"/>
</dbReference>
<comment type="pathway">
    <text evidence="3">Secondary metabolite biosynthesis; terpenoid biosynthesis.</text>
</comment>
<keyword evidence="8" id="KW-1133">Transmembrane helix</keyword>
<keyword evidence="6" id="KW-0812">Transmembrane</keyword>
<evidence type="ECO:0000256" key="12">
    <source>
        <dbReference type="ARBA" id="ARBA00023136"/>
    </source>
</evidence>
<proteinExistence type="inferred from homology"/>
<organism evidence="13 14">
    <name type="scientific">Armillaria ostoyae</name>
    <name type="common">Armillaria root rot fungus</name>
    <dbReference type="NCBI Taxonomy" id="47428"/>
    <lineage>
        <taxon>Eukaryota</taxon>
        <taxon>Fungi</taxon>
        <taxon>Dikarya</taxon>
        <taxon>Basidiomycota</taxon>
        <taxon>Agaricomycotina</taxon>
        <taxon>Agaricomycetes</taxon>
        <taxon>Agaricomycetidae</taxon>
        <taxon>Agaricales</taxon>
        <taxon>Marasmiineae</taxon>
        <taxon>Physalacriaceae</taxon>
        <taxon>Armillaria</taxon>
    </lineage>
</organism>
<sequence>MRPVVSGSFVPGRFDLLSLGDDALRTSLPLLLSSVSNITMSFVLCKLPCTVTRVLDSDDCPPNDGTEYVAGDFPTYYDPLYYPAMHPDLFCSSSWICEWLRVCFQRESLWSDVRVEFCEGIFFVEDVSIDLRKLSENTLTTIVTKASELEQDFWKDTLVDGILGPSAPSMVQYIKFVTDRLLVALDVSKVYNTQNPFEFVEMISLEGKTNFFERRVSDYAKAFITGKGPAAACKKFSSSGNCFPKTKDSTFFIDLLLGQGLVAVEGETHRRQRKIINSAFSHSQLQKLQLRFQDSSDKLVSVIKDSLDTGVTVFNVLDWTGKAAMDIIGQTVFQHDFCSLDGKRNELRDALKTVFINSQSNPSSPELMFMSLIRLLPDTILKFLKLVSTRETRHLSSVGDMAKRVLARKAFSRRMGNDNEGDRDLVDVLGRALAAGQMEDDEVEAQLAQVSSQDTFVIAGHETTATTLGWLLYELAAHPEDQNKIREEISQGRLQNDKLSSTEYDSMPFLNAAIKEVLWLHPIAHTLMRRTVQDECLPLSEPIITKDGKVLKYIPIPKGQTLLCSIYTYNRLPSIWDSDADQWNPNRFIHDRAKPQAPLGMYANLMSFSKPTSHPNDCPLAYCVIRLWNTFMHWVKTSSWQFAIMEIQVILVDLLKHFKFSLPEGLNLQEFPAGPVIVPVVEGKASEGAQVPLRVSFLG</sequence>
<keyword evidence="11" id="KW-0503">Monooxygenase</keyword>
<dbReference type="GO" id="GO:0020037">
    <property type="term" value="F:heme binding"/>
    <property type="evidence" value="ECO:0007669"/>
    <property type="project" value="InterPro"/>
</dbReference>
<keyword evidence="5" id="KW-0349">Heme</keyword>
<comment type="cofactor">
    <cofactor evidence="1">
        <name>heme</name>
        <dbReference type="ChEBI" id="CHEBI:30413"/>
    </cofactor>
</comment>
<keyword evidence="12" id="KW-0472">Membrane</keyword>
<dbReference type="STRING" id="47428.A0A284QK16"/>
<dbReference type="OMA" id="PLGMYAN"/>
<evidence type="ECO:0000313" key="14">
    <source>
        <dbReference type="Proteomes" id="UP000219338"/>
    </source>
</evidence>
<dbReference type="GO" id="GO:0016020">
    <property type="term" value="C:membrane"/>
    <property type="evidence" value="ECO:0007669"/>
    <property type="project" value="UniProtKB-SubCell"/>
</dbReference>
<dbReference type="PANTHER" id="PTHR24305:SF166">
    <property type="entry name" value="CYTOCHROME P450 12A4, MITOCHONDRIAL-RELATED"/>
    <property type="match status" value="1"/>
</dbReference>
<dbReference type="GO" id="GO:0004497">
    <property type="term" value="F:monooxygenase activity"/>
    <property type="evidence" value="ECO:0007669"/>
    <property type="project" value="UniProtKB-KW"/>
</dbReference>
<dbReference type="InterPro" id="IPR001128">
    <property type="entry name" value="Cyt_P450"/>
</dbReference>
<gene>
    <name evidence="13" type="ORF">ARMOST_00051</name>
</gene>
<dbReference type="SUPFAM" id="SSF47240">
    <property type="entry name" value="Ferritin-like"/>
    <property type="match status" value="1"/>
</dbReference>
<accession>A0A284QK16</accession>
<dbReference type="InterPro" id="IPR036396">
    <property type="entry name" value="Cyt_P450_sf"/>
</dbReference>
<dbReference type="Gene3D" id="1.10.630.10">
    <property type="entry name" value="Cytochrome P450"/>
    <property type="match status" value="1"/>
</dbReference>
<dbReference type="GO" id="GO:0005506">
    <property type="term" value="F:iron ion binding"/>
    <property type="evidence" value="ECO:0007669"/>
    <property type="project" value="InterPro"/>
</dbReference>
<evidence type="ECO:0008006" key="15">
    <source>
        <dbReference type="Google" id="ProtNLM"/>
    </source>
</evidence>
<evidence type="ECO:0000256" key="6">
    <source>
        <dbReference type="ARBA" id="ARBA00022692"/>
    </source>
</evidence>
<dbReference type="InterPro" id="IPR009078">
    <property type="entry name" value="Ferritin-like_SF"/>
</dbReference>
<evidence type="ECO:0000256" key="3">
    <source>
        <dbReference type="ARBA" id="ARBA00004721"/>
    </source>
</evidence>
<evidence type="ECO:0000256" key="10">
    <source>
        <dbReference type="ARBA" id="ARBA00023004"/>
    </source>
</evidence>
<name>A0A284QK16_ARMOS</name>
<comment type="subcellular location">
    <subcellularLocation>
        <location evidence="2">Membrane</location>
    </subcellularLocation>
</comment>
<keyword evidence="7" id="KW-0479">Metal-binding</keyword>
<dbReference type="OrthoDB" id="1470350at2759"/>
<reference evidence="14" key="1">
    <citation type="journal article" date="2017" name="Nat. Ecol. Evol.">
        <title>Genome expansion and lineage-specific genetic innovations in the forest pathogenic fungi Armillaria.</title>
        <authorList>
            <person name="Sipos G."/>
            <person name="Prasanna A.N."/>
            <person name="Walter M.C."/>
            <person name="O'Connor E."/>
            <person name="Balint B."/>
            <person name="Krizsan K."/>
            <person name="Kiss B."/>
            <person name="Hess J."/>
            <person name="Varga T."/>
            <person name="Slot J."/>
            <person name="Riley R."/>
            <person name="Boka B."/>
            <person name="Rigling D."/>
            <person name="Barry K."/>
            <person name="Lee J."/>
            <person name="Mihaltcheva S."/>
            <person name="LaButti K."/>
            <person name="Lipzen A."/>
            <person name="Waldron R."/>
            <person name="Moloney N.M."/>
            <person name="Sperisen C."/>
            <person name="Kredics L."/>
            <person name="Vagvoelgyi C."/>
            <person name="Patrignani A."/>
            <person name="Fitzpatrick D."/>
            <person name="Nagy I."/>
            <person name="Doyle S."/>
            <person name="Anderson J.B."/>
            <person name="Grigoriev I.V."/>
            <person name="Gueldener U."/>
            <person name="Muensterkoetter M."/>
            <person name="Nagy L.G."/>
        </authorList>
    </citation>
    <scope>NUCLEOTIDE SEQUENCE [LARGE SCALE GENOMIC DNA]</scope>
    <source>
        <strain evidence="14">C18/9</strain>
    </source>
</reference>
<evidence type="ECO:0000256" key="2">
    <source>
        <dbReference type="ARBA" id="ARBA00004370"/>
    </source>
</evidence>
<dbReference type="AlphaFoldDB" id="A0A284QK16"/>
<dbReference type="Pfam" id="PF00268">
    <property type="entry name" value="Ribonuc_red_sm"/>
    <property type="match status" value="1"/>
</dbReference>
<dbReference type="Proteomes" id="UP000219338">
    <property type="component" value="Unassembled WGS sequence"/>
</dbReference>
<dbReference type="Gene3D" id="1.10.620.20">
    <property type="entry name" value="Ribonucleotide Reductase, subunit A"/>
    <property type="match status" value="1"/>
</dbReference>
<evidence type="ECO:0000256" key="8">
    <source>
        <dbReference type="ARBA" id="ARBA00022989"/>
    </source>
</evidence>
<evidence type="ECO:0000256" key="7">
    <source>
        <dbReference type="ARBA" id="ARBA00022723"/>
    </source>
</evidence>
<evidence type="ECO:0000313" key="13">
    <source>
        <dbReference type="EMBL" id="SJK96805.1"/>
    </source>
</evidence>